<dbReference type="GO" id="GO:0035861">
    <property type="term" value="C:site of double-strand break"/>
    <property type="evidence" value="ECO:0007669"/>
    <property type="project" value="TreeGrafter"/>
</dbReference>
<sequence length="120" mass="14029">MRCVLWNWKDIIHYKLLPSRKTINPDFYCEQLTRLKQEIKKIRPESVNRKGVAFHHDSSSPHTSSLATQQILREFGWKAVLHPAYSPDLVSSDFHLFCSLQNSLRSVKLTSREDCPSYLL</sequence>
<gene>
    <name evidence="1" type="ORF">EVAR_11584_1</name>
</gene>
<dbReference type="GO" id="GO:0003697">
    <property type="term" value="F:single-stranded DNA binding"/>
    <property type="evidence" value="ECO:0007669"/>
    <property type="project" value="TreeGrafter"/>
</dbReference>
<evidence type="ECO:0000313" key="2">
    <source>
        <dbReference type="Proteomes" id="UP000299102"/>
    </source>
</evidence>
<dbReference type="Pfam" id="PF01359">
    <property type="entry name" value="Transposase_1"/>
    <property type="match status" value="1"/>
</dbReference>
<dbReference type="InterPro" id="IPR052709">
    <property type="entry name" value="Transposase-MT_Hybrid"/>
</dbReference>
<dbReference type="GO" id="GO:0042800">
    <property type="term" value="F:histone H3K4 methyltransferase activity"/>
    <property type="evidence" value="ECO:0007669"/>
    <property type="project" value="TreeGrafter"/>
</dbReference>
<dbReference type="STRING" id="151549.A0A4C1X7I5"/>
<dbReference type="InterPro" id="IPR001888">
    <property type="entry name" value="Transposase_1"/>
</dbReference>
<dbReference type="GO" id="GO:0046975">
    <property type="term" value="F:histone H3K36 methyltransferase activity"/>
    <property type="evidence" value="ECO:0007669"/>
    <property type="project" value="TreeGrafter"/>
</dbReference>
<dbReference type="InterPro" id="IPR036397">
    <property type="entry name" value="RNaseH_sf"/>
</dbReference>
<dbReference type="Gene3D" id="3.30.420.10">
    <property type="entry name" value="Ribonuclease H-like superfamily/Ribonuclease H"/>
    <property type="match status" value="1"/>
</dbReference>
<dbReference type="PANTHER" id="PTHR46060">
    <property type="entry name" value="MARINER MOS1 TRANSPOSASE-LIKE PROTEIN"/>
    <property type="match status" value="1"/>
</dbReference>
<reference evidence="1 2" key="1">
    <citation type="journal article" date="2019" name="Commun. Biol.">
        <title>The bagworm genome reveals a unique fibroin gene that provides high tensile strength.</title>
        <authorList>
            <person name="Kono N."/>
            <person name="Nakamura H."/>
            <person name="Ohtoshi R."/>
            <person name="Tomita M."/>
            <person name="Numata K."/>
            <person name="Arakawa K."/>
        </authorList>
    </citation>
    <scope>NUCLEOTIDE SEQUENCE [LARGE SCALE GENOMIC DNA]</scope>
</reference>
<keyword evidence="2" id="KW-1185">Reference proteome</keyword>
<evidence type="ECO:0000313" key="1">
    <source>
        <dbReference type="EMBL" id="GBP58304.1"/>
    </source>
</evidence>
<organism evidence="1 2">
    <name type="scientific">Eumeta variegata</name>
    <name type="common">Bagworm moth</name>
    <name type="synonym">Eumeta japonica</name>
    <dbReference type="NCBI Taxonomy" id="151549"/>
    <lineage>
        <taxon>Eukaryota</taxon>
        <taxon>Metazoa</taxon>
        <taxon>Ecdysozoa</taxon>
        <taxon>Arthropoda</taxon>
        <taxon>Hexapoda</taxon>
        <taxon>Insecta</taxon>
        <taxon>Pterygota</taxon>
        <taxon>Neoptera</taxon>
        <taxon>Endopterygota</taxon>
        <taxon>Lepidoptera</taxon>
        <taxon>Glossata</taxon>
        <taxon>Ditrysia</taxon>
        <taxon>Tineoidea</taxon>
        <taxon>Psychidae</taxon>
        <taxon>Oiketicinae</taxon>
        <taxon>Eumeta</taxon>
    </lineage>
</organism>
<accession>A0A4C1X7I5</accession>
<dbReference type="GO" id="GO:0005634">
    <property type="term" value="C:nucleus"/>
    <property type="evidence" value="ECO:0007669"/>
    <property type="project" value="TreeGrafter"/>
</dbReference>
<dbReference type="GO" id="GO:0000729">
    <property type="term" value="P:DNA double-strand break processing"/>
    <property type="evidence" value="ECO:0007669"/>
    <property type="project" value="TreeGrafter"/>
</dbReference>
<dbReference type="PANTHER" id="PTHR46060:SF2">
    <property type="entry name" value="HISTONE-LYSINE N-METHYLTRANSFERASE SETMAR"/>
    <property type="match status" value="1"/>
</dbReference>
<comment type="caution">
    <text evidence="1">The sequence shown here is derived from an EMBL/GenBank/DDBJ whole genome shotgun (WGS) entry which is preliminary data.</text>
</comment>
<protein>
    <submittedName>
        <fullName evidence="1">Mariner Mos1 transposase</fullName>
    </submittedName>
</protein>
<dbReference type="GO" id="GO:0000793">
    <property type="term" value="C:condensed chromosome"/>
    <property type="evidence" value="ECO:0007669"/>
    <property type="project" value="TreeGrafter"/>
</dbReference>
<dbReference type="Proteomes" id="UP000299102">
    <property type="component" value="Unassembled WGS sequence"/>
</dbReference>
<dbReference type="GO" id="GO:0015074">
    <property type="term" value="P:DNA integration"/>
    <property type="evidence" value="ECO:0007669"/>
    <property type="project" value="TreeGrafter"/>
</dbReference>
<dbReference type="GO" id="GO:0003690">
    <property type="term" value="F:double-stranded DNA binding"/>
    <property type="evidence" value="ECO:0007669"/>
    <property type="project" value="TreeGrafter"/>
</dbReference>
<dbReference type="GO" id="GO:0044774">
    <property type="term" value="P:mitotic DNA integrity checkpoint signaling"/>
    <property type="evidence" value="ECO:0007669"/>
    <property type="project" value="TreeGrafter"/>
</dbReference>
<dbReference type="GO" id="GO:0000014">
    <property type="term" value="F:single-stranded DNA endodeoxyribonuclease activity"/>
    <property type="evidence" value="ECO:0007669"/>
    <property type="project" value="TreeGrafter"/>
</dbReference>
<dbReference type="GO" id="GO:0031297">
    <property type="term" value="P:replication fork processing"/>
    <property type="evidence" value="ECO:0007669"/>
    <property type="project" value="TreeGrafter"/>
</dbReference>
<proteinExistence type="predicted"/>
<name>A0A4C1X7I5_EUMVA</name>
<dbReference type="GO" id="GO:0044547">
    <property type="term" value="F:DNA topoisomerase binding"/>
    <property type="evidence" value="ECO:0007669"/>
    <property type="project" value="TreeGrafter"/>
</dbReference>
<dbReference type="EMBL" id="BGZK01000732">
    <property type="protein sequence ID" value="GBP58304.1"/>
    <property type="molecule type" value="Genomic_DNA"/>
</dbReference>
<dbReference type="GO" id="GO:0006303">
    <property type="term" value="P:double-strand break repair via nonhomologous end joining"/>
    <property type="evidence" value="ECO:0007669"/>
    <property type="project" value="TreeGrafter"/>
</dbReference>
<dbReference type="AlphaFoldDB" id="A0A4C1X7I5"/>
<dbReference type="OrthoDB" id="7790694at2759"/>